<dbReference type="AlphaFoldDB" id="A0A4Q4TRU8"/>
<keyword evidence="2 6" id="KW-0812">Transmembrane</keyword>
<evidence type="ECO:0000256" key="6">
    <source>
        <dbReference type="SAM" id="Phobius"/>
    </source>
</evidence>
<dbReference type="Pfam" id="PF20684">
    <property type="entry name" value="Fung_rhodopsin"/>
    <property type="match status" value="1"/>
</dbReference>
<comment type="subcellular location">
    <subcellularLocation>
        <location evidence="1">Membrane</location>
        <topology evidence="1">Multi-pass membrane protein</topology>
    </subcellularLocation>
</comment>
<dbReference type="EMBL" id="QJNU01000036">
    <property type="protein sequence ID" value="RYP09458.1"/>
    <property type="molecule type" value="Genomic_DNA"/>
</dbReference>
<keyword evidence="9" id="KW-1185">Reference proteome</keyword>
<dbReference type="PANTHER" id="PTHR33048:SF18">
    <property type="entry name" value="INTEGRAL MEMBRANE PROTEIN"/>
    <property type="match status" value="1"/>
</dbReference>
<keyword evidence="4 6" id="KW-0472">Membrane</keyword>
<reference evidence="8 9" key="1">
    <citation type="submission" date="2018-06" db="EMBL/GenBank/DDBJ databases">
        <title>Complete Genomes of Monosporascus.</title>
        <authorList>
            <person name="Robinson A.J."/>
            <person name="Natvig D.O."/>
        </authorList>
    </citation>
    <scope>NUCLEOTIDE SEQUENCE [LARGE SCALE GENOMIC DNA]</scope>
    <source>
        <strain evidence="8 9">CBS 110550</strain>
    </source>
</reference>
<feature type="transmembrane region" description="Helical" evidence="6">
    <location>
        <begin position="206"/>
        <end position="226"/>
    </location>
</feature>
<dbReference type="Proteomes" id="UP000293360">
    <property type="component" value="Unassembled WGS sequence"/>
</dbReference>
<name>A0A4Q4TRU8_9PEZI</name>
<evidence type="ECO:0000256" key="1">
    <source>
        <dbReference type="ARBA" id="ARBA00004141"/>
    </source>
</evidence>
<dbReference type="InterPro" id="IPR049326">
    <property type="entry name" value="Rhodopsin_dom_fungi"/>
</dbReference>
<protein>
    <recommendedName>
        <fullName evidence="7">Rhodopsin domain-containing protein</fullName>
    </recommendedName>
</protein>
<sequence length="368" mass="40423">MAQLPPPPYPSVITTGLIAVSAIFPVVSAVSIFLRVAARRKSGQPLYTDDYWIIASWFLTFALSILVWVYAGKSGINYYDVDFLTGTEASLQLVFISSCYVQFPLAAVKIAVLLFYKRIFTTPIFRTCVWIVIGIVALWGLAFFFFVLLELDPVAFPLSTARLRFNTTALGLAQVASSFVLDIIVLCLPLPVIWGLNMQTKRKVTVVLIFWLGAFCAVAAIVRTVLLNQSIREVLFSVNHIASQSHQYVFMVLEPNCSILAACLPTYGPLVTGWRAPESLIRSVRSIFSLRSAGSGFSRPSLRKYLGSASNPPRSGSIAESEIELQGVKDWPGKGRQEVFISGRIGDDVPVANQQGISVTNGVTVQRD</sequence>
<proteinExistence type="inferred from homology"/>
<feature type="domain" description="Rhodopsin" evidence="7">
    <location>
        <begin position="34"/>
        <end position="271"/>
    </location>
</feature>
<evidence type="ECO:0000259" key="7">
    <source>
        <dbReference type="Pfam" id="PF20684"/>
    </source>
</evidence>
<dbReference type="PANTHER" id="PTHR33048">
    <property type="entry name" value="PTH11-LIKE INTEGRAL MEMBRANE PROTEIN (AFU_ORTHOLOGUE AFUA_5G11245)"/>
    <property type="match status" value="1"/>
</dbReference>
<evidence type="ECO:0000256" key="4">
    <source>
        <dbReference type="ARBA" id="ARBA00023136"/>
    </source>
</evidence>
<feature type="transmembrane region" description="Helical" evidence="6">
    <location>
        <begin position="50"/>
        <end position="71"/>
    </location>
</feature>
<dbReference type="GO" id="GO:0016020">
    <property type="term" value="C:membrane"/>
    <property type="evidence" value="ECO:0007669"/>
    <property type="project" value="UniProtKB-SubCell"/>
</dbReference>
<evidence type="ECO:0000256" key="5">
    <source>
        <dbReference type="ARBA" id="ARBA00038359"/>
    </source>
</evidence>
<evidence type="ECO:0000256" key="2">
    <source>
        <dbReference type="ARBA" id="ARBA00022692"/>
    </source>
</evidence>
<feature type="transmembrane region" description="Helical" evidence="6">
    <location>
        <begin position="12"/>
        <end position="38"/>
    </location>
</feature>
<gene>
    <name evidence="8" type="ORF">DL764_001283</name>
</gene>
<organism evidence="8 9">
    <name type="scientific">Monosporascus ibericus</name>
    <dbReference type="NCBI Taxonomy" id="155417"/>
    <lineage>
        <taxon>Eukaryota</taxon>
        <taxon>Fungi</taxon>
        <taxon>Dikarya</taxon>
        <taxon>Ascomycota</taxon>
        <taxon>Pezizomycotina</taxon>
        <taxon>Sordariomycetes</taxon>
        <taxon>Xylariomycetidae</taxon>
        <taxon>Xylariales</taxon>
        <taxon>Xylariales incertae sedis</taxon>
        <taxon>Monosporascus</taxon>
    </lineage>
</organism>
<comment type="caution">
    <text evidence="8">The sequence shown here is derived from an EMBL/GenBank/DDBJ whole genome shotgun (WGS) entry which is preliminary data.</text>
</comment>
<accession>A0A4Q4TRU8</accession>
<feature type="transmembrane region" description="Helical" evidence="6">
    <location>
        <begin position="91"/>
        <end position="116"/>
    </location>
</feature>
<evidence type="ECO:0000256" key="3">
    <source>
        <dbReference type="ARBA" id="ARBA00022989"/>
    </source>
</evidence>
<dbReference type="OrthoDB" id="5398388at2759"/>
<keyword evidence="3 6" id="KW-1133">Transmembrane helix</keyword>
<dbReference type="InterPro" id="IPR052337">
    <property type="entry name" value="SAT4-like"/>
</dbReference>
<dbReference type="STRING" id="155417.A0A4Q4TRU8"/>
<evidence type="ECO:0000313" key="9">
    <source>
        <dbReference type="Proteomes" id="UP000293360"/>
    </source>
</evidence>
<comment type="similarity">
    <text evidence="5">Belongs to the SAT4 family.</text>
</comment>
<feature type="transmembrane region" description="Helical" evidence="6">
    <location>
        <begin position="169"/>
        <end position="194"/>
    </location>
</feature>
<feature type="transmembrane region" description="Helical" evidence="6">
    <location>
        <begin position="128"/>
        <end position="149"/>
    </location>
</feature>
<evidence type="ECO:0000313" key="8">
    <source>
        <dbReference type="EMBL" id="RYP09458.1"/>
    </source>
</evidence>